<protein>
    <submittedName>
        <fullName evidence="1">Uncharacterized protein</fullName>
    </submittedName>
</protein>
<evidence type="ECO:0000313" key="2">
    <source>
        <dbReference type="Proteomes" id="UP000177130"/>
    </source>
</evidence>
<dbReference type="Proteomes" id="UP000177130">
    <property type="component" value="Unassembled WGS sequence"/>
</dbReference>
<dbReference type="AlphaFoldDB" id="A0A1G2MH13"/>
<reference evidence="1 2" key="1">
    <citation type="journal article" date="2016" name="Nat. Commun.">
        <title>Thousands of microbial genomes shed light on interconnected biogeochemical processes in an aquifer system.</title>
        <authorList>
            <person name="Anantharaman K."/>
            <person name="Brown C.T."/>
            <person name="Hug L.A."/>
            <person name="Sharon I."/>
            <person name="Castelle C.J."/>
            <person name="Probst A.J."/>
            <person name="Thomas B.C."/>
            <person name="Singh A."/>
            <person name="Wilkins M.J."/>
            <person name="Karaoz U."/>
            <person name="Brodie E.L."/>
            <person name="Williams K.H."/>
            <person name="Hubbard S.S."/>
            <person name="Banfield J.F."/>
        </authorList>
    </citation>
    <scope>NUCLEOTIDE SEQUENCE [LARGE SCALE GENOMIC DNA]</scope>
</reference>
<organism evidence="1 2">
    <name type="scientific">Candidatus Taylorbacteria bacterium RIFCSPHIGHO2_02_FULL_43_32b</name>
    <dbReference type="NCBI Taxonomy" id="1802306"/>
    <lineage>
        <taxon>Bacteria</taxon>
        <taxon>Candidatus Tayloriibacteriota</taxon>
    </lineage>
</organism>
<comment type="caution">
    <text evidence="1">The sequence shown here is derived from an EMBL/GenBank/DDBJ whole genome shotgun (WGS) entry which is preliminary data.</text>
</comment>
<name>A0A1G2MH13_9BACT</name>
<evidence type="ECO:0000313" key="1">
    <source>
        <dbReference type="EMBL" id="OHA23196.1"/>
    </source>
</evidence>
<sequence>MRANPKIGVTLVMKFDGEHAPPPFFLFFMNFMNPRVIHTNIRELNEVDEFPQKLVRLESAPMRGRVLKPLPFRMK</sequence>
<proteinExistence type="predicted"/>
<accession>A0A1G2MH13</accession>
<dbReference type="EMBL" id="MHRK01000041">
    <property type="protein sequence ID" value="OHA23196.1"/>
    <property type="molecule type" value="Genomic_DNA"/>
</dbReference>
<gene>
    <name evidence="1" type="ORF">A3C72_00045</name>
</gene>